<sequence>MEPVYYTVDSINGDYAYMTSDDGVENQVAMFLLPEGTDVGSRLLWENFSWTLVN</sequence>
<dbReference type="RefSeq" id="WP_169714844.1">
    <property type="nucleotide sequence ID" value="NZ_CAJTCQ010000001.1"/>
</dbReference>
<gene>
    <name evidence="1" type="ORF">I5Q82_16345</name>
</gene>
<accession>A0AA92QVM2</accession>
<proteinExistence type="predicted"/>
<organism evidence="1 2">
    <name type="scientific">Acutalibacter muris</name>
    <dbReference type="NCBI Taxonomy" id="1796620"/>
    <lineage>
        <taxon>Bacteria</taxon>
        <taxon>Bacillati</taxon>
        <taxon>Bacillota</taxon>
        <taxon>Clostridia</taxon>
        <taxon>Eubacteriales</taxon>
        <taxon>Acutalibacteraceae</taxon>
        <taxon>Acutalibacter</taxon>
    </lineage>
</organism>
<dbReference type="Proteomes" id="UP000596035">
    <property type="component" value="Chromosome"/>
</dbReference>
<reference evidence="1 2" key="1">
    <citation type="submission" date="2020-11" db="EMBL/GenBank/DDBJ databases">
        <title>Closed and high quality bacterial genomes of the OMM12 community.</title>
        <authorList>
            <person name="Marbouty M."/>
            <person name="Lamy-Besnier Q."/>
            <person name="Debarbieux L."/>
            <person name="Koszul R."/>
        </authorList>
    </citation>
    <scope>NUCLEOTIDE SEQUENCE [LARGE SCALE GENOMIC DNA]</scope>
    <source>
        <strain evidence="1 2">KB18</strain>
    </source>
</reference>
<evidence type="ECO:0000313" key="1">
    <source>
        <dbReference type="EMBL" id="QQR29586.1"/>
    </source>
</evidence>
<dbReference type="AlphaFoldDB" id="A0AA92QVM2"/>
<dbReference type="EMBL" id="CP065321">
    <property type="protein sequence ID" value="QQR29586.1"/>
    <property type="molecule type" value="Genomic_DNA"/>
</dbReference>
<name>A0AA92QVM2_9FIRM</name>
<evidence type="ECO:0000313" key="2">
    <source>
        <dbReference type="Proteomes" id="UP000596035"/>
    </source>
</evidence>
<protein>
    <submittedName>
        <fullName evidence="1">Uncharacterized protein</fullName>
    </submittedName>
</protein>